<gene>
    <name evidence="2" type="ORF">INR99_09035</name>
</gene>
<dbReference type="RefSeq" id="WP_194116018.1">
    <property type="nucleotide sequence ID" value="NZ_JADFUA010000004.1"/>
</dbReference>
<keyword evidence="1" id="KW-0472">Membrane</keyword>
<feature type="transmembrane region" description="Helical" evidence="1">
    <location>
        <begin position="107"/>
        <end position="130"/>
    </location>
</feature>
<name>A0A8J7FMV7_9NEIS</name>
<evidence type="ECO:0000313" key="3">
    <source>
        <dbReference type="Proteomes" id="UP000604481"/>
    </source>
</evidence>
<evidence type="ECO:0000313" key="2">
    <source>
        <dbReference type="EMBL" id="MBE9609496.1"/>
    </source>
</evidence>
<organism evidence="2 3">
    <name type="scientific">Chitinilyticum piscinae</name>
    <dbReference type="NCBI Taxonomy" id="2866724"/>
    <lineage>
        <taxon>Bacteria</taxon>
        <taxon>Pseudomonadati</taxon>
        <taxon>Pseudomonadota</taxon>
        <taxon>Betaproteobacteria</taxon>
        <taxon>Neisseriales</taxon>
        <taxon>Chitinibacteraceae</taxon>
        <taxon>Chitinilyticum</taxon>
    </lineage>
</organism>
<sequence length="217" mass="22760">MNTVCPKCSYTRMAGDAAHEWQCPSCGIAYAKYSANVATGAVGDVQKKPLLLCKKYVIAKSKLLQITETTGAVLLTEDAIYLARKSGVAPATGFGGVLGAAIGHSQLGVIGGLLGGAIGGAIVGAAAMLIENTMTKPRLKAAGAVSLEQLPSEIISSLAGYGCSGEVVVLPRQSLKKIEVSMSKGVYLKNETHLFELRLGLLDFTKAREKLSLYQWL</sequence>
<keyword evidence="3" id="KW-1185">Reference proteome</keyword>
<protein>
    <submittedName>
        <fullName evidence="2">Uncharacterized protein</fullName>
    </submittedName>
</protein>
<evidence type="ECO:0000256" key="1">
    <source>
        <dbReference type="SAM" id="Phobius"/>
    </source>
</evidence>
<dbReference type="AlphaFoldDB" id="A0A8J7FMV7"/>
<keyword evidence="1" id="KW-0812">Transmembrane</keyword>
<reference evidence="2 3" key="1">
    <citation type="submission" date="2020-10" db="EMBL/GenBank/DDBJ databases">
        <title>The genome sequence of Chitinilyticum litopenaei 4Y14.</title>
        <authorList>
            <person name="Liu Y."/>
        </authorList>
    </citation>
    <scope>NUCLEOTIDE SEQUENCE [LARGE SCALE GENOMIC DNA]</scope>
    <source>
        <strain evidence="2 3">4Y14</strain>
    </source>
</reference>
<keyword evidence="1" id="KW-1133">Transmembrane helix</keyword>
<dbReference type="Proteomes" id="UP000604481">
    <property type="component" value="Unassembled WGS sequence"/>
</dbReference>
<comment type="caution">
    <text evidence="2">The sequence shown here is derived from an EMBL/GenBank/DDBJ whole genome shotgun (WGS) entry which is preliminary data.</text>
</comment>
<dbReference type="EMBL" id="JADFUA010000004">
    <property type="protein sequence ID" value="MBE9609496.1"/>
    <property type="molecule type" value="Genomic_DNA"/>
</dbReference>
<accession>A0A8J7FMV7</accession>
<proteinExistence type="predicted"/>